<keyword evidence="1" id="KW-0812">Transmembrane</keyword>
<accession>A0A3G9IP93</accession>
<evidence type="ECO:0000256" key="1">
    <source>
        <dbReference type="SAM" id="Phobius"/>
    </source>
</evidence>
<dbReference type="PANTHER" id="PTHR34821:SF2">
    <property type="entry name" value="INNER MEMBRANE PROTEIN YDCZ"/>
    <property type="match status" value="1"/>
</dbReference>
<dbReference type="RefSeq" id="WP_104454450.1">
    <property type="nucleotide sequence ID" value="NZ_AP019195.1"/>
</dbReference>
<evidence type="ECO:0000313" key="2">
    <source>
        <dbReference type="EMBL" id="GJA56777.1"/>
    </source>
</evidence>
<dbReference type="Proteomes" id="UP000887009">
    <property type="component" value="Unassembled WGS sequence"/>
</dbReference>
<dbReference type="Proteomes" id="UP001163285">
    <property type="component" value="Chromosome"/>
</dbReference>
<dbReference type="Proteomes" id="UP000886934">
    <property type="component" value="Unassembled WGS sequence"/>
</dbReference>
<sequence length="162" mass="16449">MIPPLVDRGPGRPALGQTLGQTLGALAAFAAGLLLALMIAQNGALSRATDPWLASWLAHGVGSLVAGLLWWLSPRPPTPEAAPPWAWLGGLPGALTVVLAALCLNSPLGMAGTLALLLLGQLLFGALCDGLGWLGLARRRPSGKDALAALLVLAGALLIVLH</sequence>
<evidence type="ECO:0000313" key="6">
    <source>
        <dbReference type="Proteomes" id="UP000886934"/>
    </source>
</evidence>
<reference evidence="4" key="3">
    <citation type="submission" date="2023-11" db="EMBL/GenBank/DDBJ databases">
        <title>WGS of Aeromonas in Northern Israel.</title>
        <authorList>
            <person name="Hershko Y."/>
        </authorList>
    </citation>
    <scope>NUCLEOTIDE SEQUENCE</scope>
    <source>
        <strain evidence="4">77416</strain>
    </source>
</reference>
<gene>
    <name evidence="2" type="ORF">KAM348_42000</name>
    <name evidence="3" type="ORF">KAM351_38980</name>
    <name evidence="5" type="ORF">OJY61_11515</name>
    <name evidence="4" type="ORF">SJS77_07705</name>
</gene>
<evidence type="ECO:0000313" key="5">
    <source>
        <dbReference type="EMBL" id="UZC84485.2"/>
    </source>
</evidence>
<feature type="transmembrane region" description="Helical" evidence="1">
    <location>
        <begin position="111"/>
        <end position="134"/>
    </location>
</feature>
<keyword evidence="1" id="KW-0472">Membrane</keyword>
<feature type="transmembrane region" description="Helical" evidence="1">
    <location>
        <begin position="52"/>
        <end position="73"/>
    </location>
</feature>
<dbReference type="GO" id="GO:0005886">
    <property type="term" value="C:plasma membrane"/>
    <property type="evidence" value="ECO:0007669"/>
    <property type="project" value="TreeGrafter"/>
</dbReference>
<feature type="transmembrane region" description="Helical" evidence="1">
    <location>
        <begin position="85"/>
        <end position="104"/>
    </location>
</feature>
<dbReference type="PANTHER" id="PTHR34821">
    <property type="entry name" value="INNER MEMBRANE PROTEIN YDCZ"/>
    <property type="match status" value="1"/>
</dbReference>
<organism evidence="3 6">
    <name type="scientific">Aeromonas caviae</name>
    <name type="common">Aeromonas punctata</name>
    <dbReference type="NCBI Taxonomy" id="648"/>
    <lineage>
        <taxon>Bacteria</taxon>
        <taxon>Pseudomonadati</taxon>
        <taxon>Pseudomonadota</taxon>
        <taxon>Gammaproteobacteria</taxon>
        <taxon>Aeromonadales</taxon>
        <taxon>Aeromonadaceae</taxon>
        <taxon>Aeromonas</taxon>
    </lineage>
</organism>
<dbReference type="Pfam" id="PF04657">
    <property type="entry name" value="DMT_YdcZ"/>
    <property type="match status" value="1"/>
</dbReference>
<dbReference type="EMBL" id="BPNN01000084">
    <property type="protein sequence ID" value="GJA65287.1"/>
    <property type="molecule type" value="Genomic_DNA"/>
</dbReference>
<proteinExistence type="predicted"/>
<dbReference type="EMBL" id="JAWZVU010000047">
    <property type="protein sequence ID" value="MDX7720359.1"/>
    <property type="molecule type" value="Genomic_DNA"/>
</dbReference>
<feature type="transmembrane region" description="Helical" evidence="1">
    <location>
        <begin position="20"/>
        <end position="40"/>
    </location>
</feature>
<dbReference type="AlphaFoldDB" id="A0A3G9IP93"/>
<protein>
    <submittedName>
        <fullName evidence="4">DMT family transporter</fullName>
    </submittedName>
</protein>
<name>A0A3G9IP93_AERCA</name>
<evidence type="ECO:0000313" key="3">
    <source>
        <dbReference type="EMBL" id="GJA65287.1"/>
    </source>
</evidence>
<dbReference type="InterPro" id="IPR006750">
    <property type="entry name" value="YdcZ"/>
</dbReference>
<keyword evidence="1" id="KW-1133">Transmembrane helix</keyword>
<evidence type="ECO:0000313" key="4">
    <source>
        <dbReference type="EMBL" id="MDX7720359.1"/>
    </source>
</evidence>
<dbReference type="Proteomes" id="UP001277183">
    <property type="component" value="Unassembled WGS sequence"/>
</dbReference>
<dbReference type="EMBL" id="CP110176">
    <property type="protein sequence ID" value="UZC84485.2"/>
    <property type="molecule type" value="Genomic_DNA"/>
</dbReference>
<feature type="transmembrane region" description="Helical" evidence="1">
    <location>
        <begin position="146"/>
        <end position="161"/>
    </location>
</feature>
<reference evidence="3" key="1">
    <citation type="submission" date="2021-07" db="EMBL/GenBank/DDBJ databases">
        <title>Draft genome sequence of carbapenem-resistant Aeromonas spp. in Japan.</title>
        <authorList>
            <person name="Maehana S."/>
            <person name="Suzuki M."/>
            <person name="Kitasato H."/>
        </authorList>
    </citation>
    <scope>NUCLEOTIDE SEQUENCE</scope>
    <source>
        <strain evidence="2">KAM348</strain>
        <strain evidence="3">KAM351</strain>
    </source>
</reference>
<dbReference type="EMBL" id="BPNL01000095">
    <property type="protein sequence ID" value="GJA56777.1"/>
    <property type="molecule type" value="Genomic_DNA"/>
</dbReference>
<reference evidence="5" key="2">
    <citation type="submission" date="2023-04" db="EMBL/GenBank/DDBJ databases">
        <title>Whole Genome Sequence of Multi-drug resistant Aeromonas caviae as a gut pathogen in newborn.</title>
        <authorList>
            <person name="Jadhav S.V."/>
            <person name="Saroj S.D."/>
            <person name="Saha U.B."/>
            <person name="Sen S."/>
            <person name="Kher A."/>
        </authorList>
    </citation>
    <scope>NUCLEOTIDE SEQUENCE</scope>
    <source>
        <strain evidence="5">SVJ23</strain>
    </source>
</reference>